<dbReference type="InterPro" id="IPR012337">
    <property type="entry name" value="RNaseH-like_sf"/>
</dbReference>
<keyword evidence="27" id="KW-1185">Reference proteome</keyword>
<dbReference type="Gene3D" id="3.10.10.10">
    <property type="entry name" value="HIV Type 1 Reverse Transcriptase, subunit A, domain 1"/>
    <property type="match status" value="1"/>
</dbReference>
<feature type="domain" description="Reverse transcriptase" evidence="24">
    <location>
        <begin position="384"/>
        <end position="563"/>
    </location>
</feature>
<evidence type="ECO:0000256" key="4">
    <source>
        <dbReference type="ARBA" id="ARBA00022670"/>
    </source>
</evidence>
<evidence type="ECO:0000256" key="11">
    <source>
        <dbReference type="ARBA" id="ARBA00022801"/>
    </source>
</evidence>
<protein>
    <recommendedName>
        <fullName evidence="19">Gypsy retrotransposon integrase-like protein 1</fullName>
        <ecNumber evidence="3">3.1.26.4</ecNumber>
    </recommendedName>
</protein>
<keyword evidence="13" id="KW-0229">DNA integration</keyword>
<dbReference type="InterPro" id="IPR000477">
    <property type="entry name" value="RT_dom"/>
</dbReference>
<evidence type="ECO:0000256" key="14">
    <source>
        <dbReference type="ARBA" id="ARBA00022918"/>
    </source>
</evidence>
<feature type="compositionally biased region" description="Basic and acidic residues" evidence="21">
    <location>
        <begin position="151"/>
        <end position="171"/>
    </location>
</feature>
<dbReference type="SMART" id="SM00343">
    <property type="entry name" value="ZnF_C2HC"/>
    <property type="match status" value="1"/>
</dbReference>
<dbReference type="InterPro" id="IPR056924">
    <property type="entry name" value="SH3_Tf2-1"/>
</dbReference>
<feature type="domain" description="Chromo" evidence="22">
    <location>
        <begin position="1203"/>
        <end position="1261"/>
    </location>
</feature>
<dbReference type="Pfam" id="PF17919">
    <property type="entry name" value="RT_RNaseH_2"/>
    <property type="match status" value="1"/>
</dbReference>
<dbReference type="InterPro" id="IPR000953">
    <property type="entry name" value="Chromo/chromo_shadow_dom"/>
</dbReference>
<evidence type="ECO:0000256" key="18">
    <source>
        <dbReference type="ARBA" id="ARBA00023268"/>
    </source>
</evidence>
<dbReference type="GO" id="GO:0015074">
    <property type="term" value="P:DNA integration"/>
    <property type="evidence" value="ECO:0007669"/>
    <property type="project" value="UniProtKB-KW"/>
</dbReference>
<evidence type="ECO:0000256" key="13">
    <source>
        <dbReference type="ARBA" id="ARBA00022908"/>
    </source>
</evidence>
<dbReference type="CDD" id="cd01647">
    <property type="entry name" value="RT_LTR"/>
    <property type="match status" value="1"/>
</dbReference>
<accession>A0A9Q1IAU7</accession>
<keyword evidence="7" id="KW-0540">Nuclease</keyword>
<comment type="subcellular location">
    <subcellularLocation>
        <location evidence="1">Nucleus</location>
    </subcellularLocation>
</comment>
<dbReference type="PROSITE" id="PS50158">
    <property type="entry name" value="ZF_CCHC"/>
    <property type="match status" value="1"/>
</dbReference>
<dbReference type="Gene3D" id="2.40.50.40">
    <property type="match status" value="1"/>
</dbReference>
<dbReference type="Pfam" id="PF00078">
    <property type="entry name" value="RVT_1"/>
    <property type="match status" value="1"/>
</dbReference>
<keyword evidence="9" id="KW-0064">Aspartyl protease</keyword>
<evidence type="ECO:0000256" key="7">
    <source>
        <dbReference type="ARBA" id="ARBA00022722"/>
    </source>
</evidence>
<dbReference type="SUPFAM" id="SSF54160">
    <property type="entry name" value="Chromo domain-like"/>
    <property type="match status" value="1"/>
</dbReference>
<dbReference type="InterPro" id="IPR001584">
    <property type="entry name" value="Integrase_cat-core"/>
</dbReference>
<dbReference type="InterPro" id="IPR036397">
    <property type="entry name" value="RNaseH_sf"/>
</dbReference>
<keyword evidence="4" id="KW-0645">Protease</keyword>
<evidence type="ECO:0000256" key="2">
    <source>
        <dbReference type="ARBA" id="ARBA00010879"/>
    </source>
</evidence>
<feature type="domain" description="CCHC-type" evidence="23">
    <location>
        <begin position="133"/>
        <end position="146"/>
    </location>
</feature>
<dbReference type="InterPro" id="IPR041577">
    <property type="entry name" value="RT_RNaseH_2"/>
</dbReference>
<keyword evidence="8" id="KW-0479">Metal-binding</keyword>
<dbReference type="Gene3D" id="1.10.340.70">
    <property type="match status" value="1"/>
</dbReference>
<keyword evidence="14" id="KW-0695">RNA-directed DNA polymerase</keyword>
<evidence type="ECO:0000256" key="3">
    <source>
        <dbReference type="ARBA" id="ARBA00012180"/>
    </source>
</evidence>
<dbReference type="SMART" id="SM00298">
    <property type="entry name" value="CHROMO"/>
    <property type="match status" value="1"/>
</dbReference>
<comment type="caution">
    <text evidence="26">The sequence shown here is derived from an EMBL/GenBank/DDBJ whole genome shotgun (WGS) entry which is preliminary data.</text>
</comment>
<feature type="region of interest" description="Disordered" evidence="21">
    <location>
        <begin position="79"/>
        <end position="106"/>
    </location>
</feature>
<evidence type="ECO:0000259" key="22">
    <source>
        <dbReference type="PROSITE" id="PS50013"/>
    </source>
</evidence>
<evidence type="ECO:0000256" key="20">
    <source>
        <dbReference type="PROSITE-ProRule" id="PRU00047"/>
    </source>
</evidence>
<dbReference type="EC" id="3.1.26.4" evidence="3"/>
<evidence type="ECO:0000256" key="12">
    <source>
        <dbReference type="ARBA" id="ARBA00022842"/>
    </source>
</evidence>
<dbReference type="CDD" id="cd00303">
    <property type="entry name" value="retropepsin_like"/>
    <property type="match status" value="1"/>
</dbReference>
<dbReference type="GO" id="GO:0003677">
    <property type="term" value="F:DNA binding"/>
    <property type="evidence" value="ECO:0007669"/>
    <property type="project" value="UniProtKB-KW"/>
</dbReference>
<feature type="compositionally biased region" description="Pro residues" evidence="21">
    <location>
        <begin position="16"/>
        <end position="26"/>
    </location>
</feature>
<keyword evidence="20" id="KW-0862">Zinc</keyword>
<dbReference type="PROSITE" id="PS50878">
    <property type="entry name" value="RT_POL"/>
    <property type="match status" value="1"/>
</dbReference>
<dbReference type="InterPro" id="IPR016197">
    <property type="entry name" value="Chromo-like_dom_sf"/>
</dbReference>
<dbReference type="Pfam" id="PF17921">
    <property type="entry name" value="Integrase_H2C2"/>
    <property type="match status" value="1"/>
</dbReference>
<dbReference type="SUPFAM" id="SSF57756">
    <property type="entry name" value="Retrovirus zinc finger-like domains"/>
    <property type="match status" value="1"/>
</dbReference>
<dbReference type="InterPro" id="IPR043128">
    <property type="entry name" value="Rev_trsase/Diguanyl_cyclase"/>
</dbReference>
<dbReference type="GO" id="GO:0004523">
    <property type="term" value="F:RNA-DNA hybrid ribonuclease activity"/>
    <property type="evidence" value="ECO:0007669"/>
    <property type="project" value="UniProtKB-EC"/>
</dbReference>
<dbReference type="EMBL" id="JAINUF010000024">
    <property type="protein sequence ID" value="KAJ8332896.1"/>
    <property type="molecule type" value="Genomic_DNA"/>
</dbReference>
<dbReference type="AlphaFoldDB" id="A0A9Q1IAU7"/>
<dbReference type="GO" id="GO:0006508">
    <property type="term" value="P:proteolysis"/>
    <property type="evidence" value="ECO:0007669"/>
    <property type="project" value="UniProtKB-KW"/>
</dbReference>
<dbReference type="Gene3D" id="3.30.420.10">
    <property type="entry name" value="Ribonuclease H-like superfamily/Ribonuclease H"/>
    <property type="match status" value="1"/>
</dbReference>
<keyword evidence="12" id="KW-0460">Magnesium</keyword>
<dbReference type="SUPFAM" id="SSF56672">
    <property type="entry name" value="DNA/RNA polymerases"/>
    <property type="match status" value="1"/>
</dbReference>
<evidence type="ECO:0000256" key="15">
    <source>
        <dbReference type="ARBA" id="ARBA00022932"/>
    </source>
</evidence>
<dbReference type="SUPFAM" id="SSF50630">
    <property type="entry name" value="Acid proteases"/>
    <property type="match status" value="1"/>
</dbReference>
<dbReference type="Proteomes" id="UP001152622">
    <property type="component" value="Chromosome 24"/>
</dbReference>
<dbReference type="InterPro" id="IPR023780">
    <property type="entry name" value="Chromo_domain"/>
</dbReference>
<dbReference type="PROSITE" id="PS50013">
    <property type="entry name" value="CHROMO_2"/>
    <property type="match status" value="1"/>
</dbReference>
<dbReference type="FunFam" id="3.30.420.10:FF:000032">
    <property type="entry name" value="Retrovirus-related Pol polyprotein from transposon 297-like Protein"/>
    <property type="match status" value="1"/>
</dbReference>
<evidence type="ECO:0000313" key="26">
    <source>
        <dbReference type="EMBL" id="KAJ8332896.1"/>
    </source>
</evidence>
<evidence type="ECO:0000256" key="17">
    <source>
        <dbReference type="ARBA" id="ARBA00023172"/>
    </source>
</evidence>
<keyword evidence="6" id="KW-0548">Nucleotidyltransferase</keyword>
<evidence type="ECO:0000256" key="5">
    <source>
        <dbReference type="ARBA" id="ARBA00022679"/>
    </source>
</evidence>
<gene>
    <name evidence="26" type="ORF">SKAU_G00417920</name>
</gene>
<dbReference type="FunFam" id="1.10.340.70:FF:000001">
    <property type="entry name" value="Retrovirus-related Pol polyprotein from transposon gypsy-like Protein"/>
    <property type="match status" value="1"/>
</dbReference>
<evidence type="ECO:0000256" key="8">
    <source>
        <dbReference type="ARBA" id="ARBA00022723"/>
    </source>
</evidence>
<proteinExistence type="inferred from homology"/>
<feature type="region of interest" description="Disordered" evidence="21">
    <location>
        <begin position="147"/>
        <end position="171"/>
    </location>
</feature>
<evidence type="ECO:0000259" key="23">
    <source>
        <dbReference type="PROSITE" id="PS50158"/>
    </source>
</evidence>
<dbReference type="InterPro" id="IPR036875">
    <property type="entry name" value="Znf_CCHC_sf"/>
</dbReference>
<dbReference type="PROSITE" id="PS50994">
    <property type="entry name" value="INTEGRASE"/>
    <property type="match status" value="1"/>
</dbReference>
<keyword evidence="10" id="KW-0255">Endonuclease</keyword>
<dbReference type="FunFam" id="3.30.70.270:FF:000020">
    <property type="entry name" value="Transposon Tf2-6 polyprotein-like Protein"/>
    <property type="match status" value="1"/>
</dbReference>
<dbReference type="InterPro" id="IPR043502">
    <property type="entry name" value="DNA/RNA_pol_sf"/>
</dbReference>
<reference evidence="26" key="1">
    <citation type="journal article" date="2023" name="Science">
        <title>Genome structures resolve the early diversification of teleost fishes.</title>
        <authorList>
            <person name="Parey E."/>
            <person name="Louis A."/>
            <person name="Montfort J."/>
            <person name="Bouchez O."/>
            <person name="Roques C."/>
            <person name="Iampietro C."/>
            <person name="Lluch J."/>
            <person name="Castinel A."/>
            <person name="Donnadieu C."/>
            <person name="Desvignes T."/>
            <person name="Floi Bucao C."/>
            <person name="Jouanno E."/>
            <person name="Wen M."/>
            <person name="Mejri S."/>
            <person name="Dirks R."/>
            <person name="Jansen H."/>
            <person name="Henkel C."/>
            <person name="Chen W.J."/>
            <person name="Zahm M."/>
            <person name="Cabau C."/>
            <person name="Klopp C."/>
            <person name="Thompson A.W."/>
            <person name="Robinson-Rechavi M."/>
            <person name="Braasch I."/>
            <person name="Lecointre G."/>
            <person name="Bobe J."/>
            <person name="Postlethwait J.H."/>
            <person name="Berthelot C."/>
            <person name="Roest Crollius H."/>
            <person name="Guiguen Y."/>
        </authorList>
    </citation>
    <scope>NUCLEOTIDE SEQUENCE</scope>
    <source>
        <strain evidence="26">WJC10195</strain>
    </source>
</reference>
<evidence type="ECO:0000313" key="27">
    <source>
        <dbReference type="Proteomes" id="UP001152622"/>
    </source>
</evidence>
<dbReference type="Pfam" id="PF24626">
    <property type="entry name" value="SH3_Tf2-1"/>
    <property type="match status" value="1"/>
</dbReference>
<dbReference type="OrthoDB" id="1430630at2759"/>
<dbReference type="Gene3D" id="3.30.70.270">
    <property type="match status" value="2"/>
</dbReference>
<keyword evidence="17" id="KW-0233">DNA recombination</keyword>
<sequence>MRRLAIAVQPRTPEQPAKPPAIPPSNPMGAWQFREPQQPPPESLNGALQDELAHQEPIREFDALVRAAIRLDNRYRLHRTERPVPPGQPYPRRVPASLTEGNQDGVVEPMDLSRAGVKISPEERRRRRETGACFYCGKLGHSQAQCTARSRRSESSVEVRSSTHQEKISKSDTRPNLIATIMLPEREVQVSVLIDSGADANLIDEVMVRDLDIPTLPLPHTENARSLDGKIFYKMTHITEPIQLIISGNHHEFIQFHIIHSPNHPLILGLPWLQVHNPVIDWKSHHIQAWSRQCHQTCLRSAPAPAGGAPTPPQDTKPSLENVPAPYHDLGIVFSKTQAQTLPPHRPYDCAIELLPGSTLPSSRLYNVSKPEREAMEKYIRDCLANGLIRPSSSPVGAGFFFVQKKDGSLRPCIDFRELNNITVKNKYPLPLIDSAFHPLHDATVFTKLDLRNAYHLVRIREGDEWKTAFNTSLGHFEYLVMPFGLTNAPAVFQALVNDVLRDLLGRYVFVYLDDILIYSSNVKEHEGHVMQVLQRLLENRLYVKAEKCVFHTDTVEFLGFILERGQIRADPKKIQAVTDWPTPATRKHLQRFLGFANFYRRFIRSYSQIVAPLTKLTSTAMPFRWNPEAENAFKKIKRLFSSAPILVHPDPTRQFVVETDASDTGVGAVLSQVSPTDNLLHPCAFFSRKLSPAERNYDVGNRELLAVKLALEEWRHWLEGAEKPFVVWTDHKNLAYLQTAKRLNSRQARWALFFGRFNFTLTYRPGSKNVKPDALSRLFMASSEQEAPENILPGSCTVASVSWRIEAIIKEALNEEPDPRSNPSTRLYVPSAARTHVLQWAHSSLMSCHPGFTRTLAVLKRRFWWNSMIPDTRRFVKACTTCARSKASHQAPAGLLQPLPVPSRPWSHIGVDFVTGLPPSEGNTTILTVVDRFSKAAHFIPLPGLPTAQRTADVLVKEVFRIHGIPADIVSDRGPQFISQVWKAFCSALGATSSLTSGYHPQSNGQTERANQDLGAALRCVSAKNPTSWSKMLTWVEYAHNALPCAATGKSPFEVSLGYLPPLFPDQEAEIAVPSLATHMHRCLKIWRDARAALLSTAERNRRVADRHRTPAPEYKPGDSVWLSSKDIPLQSTSHKLQPRFIGPFKILSIINPTSVKLSLPPSLKIHPTFHVSCIKPYSTDPLCPPDPPPPPPRIIDNHPAFTVKKLLDIRKRGRGFQYLVDWEGYGPEERSWIAPSLVIDKSLISDFHRDHPDKLCRPSGVGR</sequence>
<dbReference type="PANTHER" id="PTHR37984:SF5">
    <property type="entry name" value="PROTEIN NYNRIN-LIKE"/>
    <property type="match status" value="1"/>
</dbReference>
<evidence type="ECO:0000259" key="24">
    <source>
        <dbReference type="PROSITE" id="PS50878"/>
    </source>
</evidence>
<organism evidence="26 27">
    <name type="scientific">Synaphobranchus kaupii</name>
    <name type="common">Kaup's arrowtooth eel</name>
    <dbReference type="NCBI Taxonomy" id="118154"/>
    <lineage>
        <taxon>Eukaryota</taxon>
        <taxon>Metazoa</taxon>
        <taxon>Chordata</taxon>
        <taxon>Craniata</taxon>
        <taxon>Vertebrata</taxon>
        <taxon>Euteleostomi</taxon>
        <taxon>Actinopterygii</taxon>
        <taxon>Neopterygii</taxon>
        <taxon>Teleostei</taxon>
        <taxon>Anguilliformes</taxon>
        <taxon>Synaphobranchidae</taxon>
        <taxon>Synaphobranchus</taxon>
    </lineage>
</organism>
<dbReference type="GO" id="GO:0005634">
    <property type="term" value="C:nucleus"/>
    <property type="evidence" value="ECO:0007669"/>
    <property type="project" value="UniProtKB-SubCell"/>
</dbReference>
<keyword evidence="5" id="KW-0808">Transferase</keyword>
<dbReference type="Pfam" id="PF00665">
    <property type="entry name" value="rve"/>
    <property type="match status" value="1"/>
</dbReference>
<evidence type="ECO:0000259" key="25">
    <source>
        <dbReference type="PROSITE" id="PS50994"/>
    </source>
</evidence>
<dbReference type="Gene3D" id="2.40.70.10">
    <property type="entry name" value="Acid Proteases"/>
    <property type="match status" value="1"/>
</dbReference>
<dbReference type="GO" id="GO:0003887">
    <property type="term" value="F:DNA-directed DNA polymerase activity"/>
    <property type="evidence" value="ECO:0007669"/>
    <property type="project" value="UniProtKB-KW"/>
</dbReference>
<keyword evidence="11" id="KW-0378">Hydrolase</keyword>
<name>A0A9Q1IAU7_SYNKA</name>
<dbReference type="GO" id="GO:0003964">
    <property type="term" value="F:RNA-directed DNA polymerase activity"/>
    <property type="evidence" value="ECO:0007669"/>
    <property type="project" value="UniProtKB-KW"/>
</dbReference>
<dbReference type="Gene3D" id="4.10.60.10">
    <property type="entry name" value="Zinc finger, CCHC-type"/>
    <property type="match status" value="1"/>
</dbReference>
<dbReference type="SUPFAM" id="SSF53098">
    <property type="entry name" value="Ribonuclease H-like"/>
    <property type="match status" value="1"/>
</dbReference>
<evidence type="ECO:0000256" key="6">
    <source>
        <dbReference type="ARBA" id="ARBA00022695"/>
    </source>
</evidence>
<evidence type="ECO:0000256" key="16">
    <source>
        <dbReference type="ARBA" id="ARBA00023125"/>
    </source>
</evidence>
<evidence type="ECO:0000256" key="9">
    <source>
        <dbReference type="ARBA" id="ARBA00022750"/>
    </source>
</evidence>
<keyword evidence="15" id="KW-0239">DNA-directed DNA polymerase</keyword>
<keyword evidence="18" id="KW-0511">Multifunctional enzyme</keyword>
<feature type="region of interest" description="Disordered" evidence="21">
    <location>
        <begin position="1"/>
        <end position="45"/>
    </location>
</feature>
<evidence type="ECO:0000256" key="1">
    <source>
        <dbReference type="ARBA" id="ARBA00004123"/>
    </source>
</evidence>
<comment type="similarity">
    <text evidence="2">Belongs to the beta type-B retroviral polymerase family. HERV class-II K(HML-2) pol subfamily.</text>
</comment>
<feature type="domain" description="Integrase catalytic" evidence="25">
    <location>
        <begin position="902"/>
        <end position="1061"/>
    </location>
</feature>
<dbReference type="InterPro" id="IPR041588">
    <property type="entry name" value="Integrase_H2C2"/>
</dbReference>
<dbReference type="PANTHER" id="PTHR37984">
    <property type="entry name" value="PROTEIN CBG26694"/>
    <property type="match status" value="1"/>
</dbReference>
<keyword evidence="20" id="KW-0863">Zinc-finger</keyword>
<dbReference type="CDD" id="cd09274">
    <property type="entry name" value="RNase_HI_RT_Ty3"/>
    <property type="match status" value="1"/>
</dbReference>
<evidence type="ECO:0000256" key="21">
    <source>
        <dbReference type="SAM" id="MobiDB-lite"/>
    </source>
</evidence>
<dbReference type="GO" id="GO:0004190">
    <property type="term" value="F:aspartic-type endopeptidase activity"/>
    <property type="evidence" value="ECO:0007669"/>
    <property type="project" value="UniProtKB-KW"/>
</dbReference>
<dbReference type="FunFam" id="3.10.20.370:FF:000003">
    <property type="entry name" value="Transposon Tf2-6 polyprotein"/>
    <property type="match status" value="1"/>
</dbReference>
<dbReference type="Pfam" id="PF00385">
    <property type="entry name" value="Chromo"/>
    <property type="match status" value="1"/>
</dbReference>
<keyword evidence="16" id="KW-0238">DNA-binding</keyword>
<dbReference type="GO" id="GO:0006310">
    <property type="term" value="P:DNA recombination"/>
    <property type="evidence" value="ECO:0007669"/>
    <property type="project" value="UniProtKB-KW"/>
</dbReference>
<evidence type="ECO:0000256" key="10">
    <source>
        <dbReference type="ARBA" id="ARBA00022759"/>
    </source>
</evidence>
<dbReference type="InterPro" id="IPR021109">
    <property type="entry name" value="Peptidase_aspartic_dom_sf"/>
</dbReference>
<dbReference type="InterPro" id="IPR001878">
    <property type="entry name" value="Znf_CCHC"/>
</dbReference>
<dbReference type="InterPro" id="IPR050951">
    <property type="entry name" value="Retrovirus_Pol_polyprotein"/>
</dbReference>
<dbReference type="GO" id="GO:0008270">
    <property type="term" value="F:zinc ion binding"/>
    <property type="evidence" value="ECO:0007669"/>
    <property type="project" value="UniProtKB-KW"/>
</dbReference>
<evidence type="ECO:0000256" key="19">
    <source>
        <dbReference type="ARBA" id="ARBA00039658"/>
    </source>
</evidence>